<comment type="caution">
    <text evidence="2">The sequence shown here is derived from an EMBL/GenBank/DDBJ whole genome shotgun (WGS) entry which is preliminary data.</text>
</comment>
<keyword evidence="1" id="KW-0472">Membrane</keyword>
<dbReference type="AlphaFoldDB" id="A0A9J6QGN6"/>
<protein>
    <submittedName>
        <fullName evidence="2">Phage holin family protein</fullName>
    </submittedName>
</protein>
<evidence type="ECO:0000256" key="1">
    <source>
        <dbReference type="SAM" id="Phobius"/>
    </source>
</evidence>
<evidence type="ECO:0000313" key="3">
    <source>
        <dbReference type="Proteomes" id="UP001061282"/>
    </source>
</evidence>
<gene>
    <name evidence="2" type="ORF">M8013_14390</name>
</gene>
<evidence type="ECO:0000313" key="2">
    <source>
        <dbReference type="EMBL" id="MCU6669932.1"/>
    </source>
</evidence>
<dbReference type="InterPro" id="IPR008473">
    <property type="entry name" value="Phage_holin_3_7"/>
</dbReference>
<feature type="transmembrane region" description="Helical" evidence="1">
    <location>
        <begin position="6"/>
        <end position="27"/>
    </location>
</feature>
<dbReference type="Pfam" id="PF05449">
    <property type="entry name" value="Phage_holin_3_7"/>
    <property type="match status" value="1"/>
</dbReference>
<dbReference type="RefSeq" id="WP_271268485.1">
    <property type="nucleotide sequence ID" value="NZ_JAMGZJ010000077.1"/>
</dbReference>
<feature type="transmembrane region" description="Helical" evidence="1">
    <location>
        <begin position="39"/>
        <end position="56"/>
    </location>
</feature>
<organism evidence="2 3">
    <name type="scientific">Silvania confinis</name>
    <dbReference type="NCBI Taxonomy" id="2926470"/>
    <lineage>
        <taxon>Bacteria</taxon>
        <taxon>Pseudomonadati</taxon>
        <taxon>Pseudomonadota</taxon>
        <taxon>Gammaproteobacteria</taxon>
        <taxon>Enterobacterales</taxon>
        <taxon>Enterobacteriaceae</taxon>
        <taxon>Silvania</taxon>
    </lineage>
</organism>
<dbReference type="EMBL" id="JAMGZJ010000077">
    <property type="protein sequence ID" value="MCU6669932.1"/>
    <property type="molecule type" value="Genomic_DNA"/>
</dbReference>
<sequence>MILTPFVLLQLHAVIALCTGLLIAGFSRGGRKHKRHYSALAYLLALAFFSIPIRIWVGDYLYIDRSELVVNIGFLIVMILSRGNITGKRS</sequence>
<dbReference type="Proteomes" id="UP001061282">
    <property type="component" value="Unassembled WGS sequence"/>
</dbReference>
<proteinExistence type="predicted"/>
<keyword evidence="1" id="KW-1133">Transmembrane helix</keyword>
<keyword evidence="1" id="KW-0812">Transmembrane</keyword>
<feature type="transmembrane region" description="Helical" evidence="1">
    <location>
        <begin position="68"/>
        <end position="85"/>
    </location>
</feature>
<accession>A0A9J6QGN6</accession>
<keyword evidence="3" id="KW-1185">Reference proteome</keyword>
<name>A0A9J6QGN6_9ENTR</name>
<reference evidence="2" key="1">
    <citation type="submission" date="2022-05" db="EMBL/GenBank/DDBJ databases">
        <title>Description of a novel species of Leclercia; Leclercia tamurae and the Proposal for a Novel Genus Silvania gen. nov. Containing Two Novel Species Silvania hatchlandensis sp. nov. and Silvania confinis sp. nov. Isolated from the Rhizosphere of Oak.</title>
        <authorList>
            <person name="Maddock D.W."/>
            <person name="Brady C.L."/>
            <person name="Denman S."/>
            <person name="Arnold D."/>
        </authorList>
    </citation>
    <scope>NUCLEOTIDE SEQUENCE</scope>
    <source>
        <strain evidence="2">H4N4</strain>
    </source>
</reference>